<keyword evidence="1" id="KW-0472">Membrane</keyword>
<feature type="transmembrane region" description="Helical" evidence="1">
    <location>
        <begin position="21"/>
        <end position="38"/>
    </location>
</feature>
<dbReference type="Pfam" id="PF14325">
    <property type="entry name" value="DUF4383"/>
    <property type="match status" value="1"/>
</dbReference>
<dbReference type="Proteomes" id="UP001209083">
    <property type="component" value="Chromosome"/>
</dbReference>
<evidence type="ECO:0000313" key="3">
    <source>
        <dbReference type="Proteomes" id="UP001209083"/>
    </source>
</evidence>
<keyword evidence="1" id="KW-1133">Transmembrane helix</keyword>
<name>A0ABY8QVN2_9MICO</name>
<sequence>MSTASPRSTDRRSARTNVQKAALIVGVVFLLVGILGFVPGITSNFGEMQFAGHESGSLLLGVFQVSILHNVVHLLFGVAGILMARTVSGARGYLIWGGVIYLVLWIYGLLIGHESMANFVPFNSADNWLHLVLGVVMVALGLLLTRNRRTDAA</sequence>
<keyword evidence="3" id="KW-1185">Reference proteome</keyword>
<evidence type="ECO:0000313" key="2">
    <source>
        <dbReference type="EMBL" id="WGW12215.1"/>
    </source>
</evidence>
<evidence type="ECO:0000256" key="1">
    <source>
        <dbReference type="SAM" id="Phobius"/>
    </source>
</evidence>
<feature type="transmembrane region" description="Helical" evidence="1">
    <location>
        <begin position="58"/>
        <end position="81"/>
    </location>
</feature>
<protein>
    <submittedName>
        <fullName evidence="2">DUF4383 domain-containing protein</fullName>
    </submittedName>
</protein>
<keyword evidence="1" id="KW-0812">Transmembrane</keyword>
<reference evidence="2 3" key="1">
    <citation type="submission" date="2023-05" db="EMBL/GenBank/DDBJ databases">
        <title>Lithophilousrod everest ZFBP1038 complete genpme.</title>
        <authorList>
            <person name="Tian M."/>
        </authorList>
    </citation>
    <scope>NUCLEOTIDE SEQUENCE [LARGE SCALE GENOMIC DNA]</scope>
    <source>
        <strain evidence="2 3">ZFBP1038</strain>
    </source>
</reference>
<proteinExistence type="predicted"/>
<organism evidence="2 3">
    <name type="scientific">Saxibacter everestensis</name>
    <dbReference type="NCBI Taxonomy" id="2909229"/>
    <lineage>
        <taxon>Bacteria</taxon>
        <taxon>Bacillati</taxon>
        <taxon>Actinomycetota</taxon>
        <taxon>Actinomycetes</taxon>
        <taxon>Micrococcales</taxon>
        <taxon>Brevibacteriaceae</taxon>
        <taxon>Saxibacter</taxon>
    </lineage>
</organism>
<feature type="transmembrane region" description="Helical" evidence="1">
    <location>
        <begin position="93"/>
        <end position="113"/>
    </location>
</feature>
<gene>
    <name evidence="2" type="ORF">LWF01_00165</name>
</gene>
<accession>A0ABY8QVN2</accession>
<dbReference type="RefSeq" id="WP_349639014.1">
    <property type="nucleotide sequence ID" value="NZ_CP090958.1"/>
</dbReference>
<feature type="transmembrane region" description="Helical" evidence="1">
    <location>
        <begin position="128"/>
        <end position="145"/>
    </location>
</feature>
<dbReference type="EMBL" id="CP090958">
    <property type="protein sequence ID" value="WGW12215.1"/>
    <property type="molecule type" value="Genomic_DNA"/>
</dbReference>